<dbReference type="AlphaFoldDB" id="A0A9P6ER13"/>
<dbReference type="InterPro" id="IPR013970">
    <property type="entry name" value="Rfa2"/>
</dbReference>
<dbReference type="PANTHER" id="PTHR15114">
    <property type="entry name" value="REPLICATION PROTEIN A3"/>
    <property type="match status" value="1"/>
</dbReference>
<comment type="subcellular location">
    <subcellularLocation>
        <location evidence="1">Nucleus</location>
    </subcellularLocation>
</comment>
<evidence type="ECO:0000313" key="4">
    <source>
        <dbReference type="EMBL" id="KAF9533365.1"/>
    </source>
</evidence>
<gene>
    <name evidence="4" type="ORF">CPB83DRAFT_782868</name>
</gene>
<accession>A0A9P6ER13</accession>
<dbReference type="GO" id="GO:0035861">
    <property type="term" value="C:site of double-strand break"/>
    <property type="evidence" value="ECO:0007669"/>
    <property type="project" value="TreeGrafter"/>
</dbReference>
<dbReference type="GO" id="GO:0000724">
    <property type="term" value="P:double-strand break repair via homologous recombination"/>
    <property type="evidence" value="ECO:0007669"/>
    <property type="project" value="TreeGrafter"/>
</dbReference>
<proteinExistence type="inferred from homology"/>
<dbReference type="Proteomes" id="UP000807306">
    <property type="component" value="Unassembled WGS sequence"/>
</dbReference>
<keyword evidence="5" id="KW-1185">Reference proteome</keyword>
<dbReference type="OrthoDB" id="188186at2759"/>
<comment type="similarity">
    <text evidence="2">Belongs to the replication factor A protein 3 family.</text>
</comment>
<reference evidence="4" key="1">
    <citation type="submission" date="2020-11" db="EMBL/GenBank/DDBJ databases">
        <authorList>
            <consortium name="DOE Joint Genome Institute"/>
            <person name="Ahrendt S."/>
            <person name="Riley R."/>
            <person name="Andreopoulos W."/>
            <person name="Labutti K."/>
            <person name="Pangilinan J."/>
            <person name="Ruiz-Duenas F.J."/>
            <person name="Barrasa J.M."/>
            <person name="Sanchez-Garcia M."/>
            <person name="Camarero S."/>
            <person name="Miyauchi S."/>
            <person name="Serrano A."/>
            <person name="Linde D."/>
            <person name="Babiker R."/>
            <person name="Drula E."/>
            <person name="Ayuso-Fernandez I."/>
            <person name="Pacheco R."/>
            <person name="Padilla G."/>
            <person name="Ferreira P."/>
            <person name="Barriuso J."/>
            <person name="Kellner H."/>
            <person name="Castanera R."/>
            <person name="Alfaro M."/>
            <person name="Ramirez L."/>
            <person name="Pisabarro A.G."/>
            <person name="Kuo A."/>
            <person name="Tritt A."/>
            <person name="Lipzen A."/>
            <person name="He G."/>
            <person name="Yan M."/>
            <person name="Ng V."/>
            <person name="Cullen D."/>
            <person name="Martin F."/>
            <person name="Rosso M.-N."/>
            <person name="Henrissat B."/>
            <person name="Hibbett D."/>
            <person name="Martinez A.T."/>
            <person name="Grigoriev I.V."/>
        </authorList>
    </citation>
    <scope>NUCLEOTIDE SEQUENCE</scope>
    <source>
        <strain evidence="4">CBS 506.95</strain>
    </source>
</reference>
<evidence type="ECO:0000256" key="1">
    <source>
        <dbReference type="ARBA" id="ARBA00004123"/>
    </source>
</evidence>
<dbReference type="GO" id="GO:0006260">
    <property type="term" value="P:DNA replication"/>
    <property type="evidence" value="ECO:0007669"/>
    <property type="project" value="InterPro"/>
</dbReference>
<evidence type="ECO:0000256" key="3">
    <source>
        <dbReference type="ARBA" id="ARBA00023242"/>
    </source>
</evidence>
<protein>
    <submittedName>
        <fullName evidence="4">Replication factor A protein 3</fullName>
    </submittedName>
</protein>
<keyword evidence="3" id="KW-0539">Nucleus</keyword>
<dbReference type="GO" id="GO:0005662">
    <property type="term" value="C:DNA replication factor A complex"/>
    <property type="evidence" value="ECO:0007669"/>
    <property type="project" value="TreeGrafter"/>
</dbReference>
<evidence type="ECO:0000256" key="2">
    <source>
        <dbReference type="ARBA" id="ARBA00009761"/>
    </source>
</evidence>
<dbReference type="GO" id="GO:0003697">
    <property type="term" value="F:single-stranded DNA binding"/>
    <property type="evidence" value="ECO:0007669"/>
    <property type="project" value="TreeGrafter"/>
</dbReference>
<dbReference type="PANTHER" id="PTHR15114:SF1">
    <property type="entry name" value="REPLICATION PROTEIN A 14 KDA SUBUNIT"/>
    <property type="match status" value="1"/>
</dbReference>
<dbReference type="GO" id="GO:0006284">
    <property type="term" value="P:base-excision repair"/>
    <property type="evidence" value="ECO:0007669"/>
    <property type="project" value="TreeGrafter"/>
</dbReference>
<dbReference type="GO" id="GO:0006298">
    <property type="term" value="P:mismatch repair"/>
    <property type="evidence" value="ECO:0007669"/>
    <property type="project" value="TreeGrafter"/>
</dbReference>
<evidence type="ECO:0000313" key="5">
    <source>
        <dbReference type="Proteomes" id="UP000807306"/>
    </source>
</evidence>
<dbReference type="SUPFAM" id="SSF50249">
    <property type="entry name" value="Nucleic acid-binding proteins"/>
    <property type="match status" value="1"/>
</dbReference>
<sequence length="111" mass="12235">MSDDQDRQLSPRVNSAQLANYLGKNVRLACKVLNIDVTQIVVEASDGGQVNVQIQSHSEIDDTYIEVVGKVQTPDTIRALACIGMGSDLDMKLVNDTIILTHDPRFKTMFS</sequence>
<dbReference type="Pfam" id="PF08661">
    <property type="entry name" value="Rep_fac-A_3"/>
    <property type="match status" value="1"/>
</dbReference>
<dbReference type="EMBL" id="MU157828">
    <property type="protein sequence ID" value="KAF9533365.1"/>
    <property type="molecule type" value="Genomic_DNA"/>
</dbReference>
<dbReference type="GO" id="GO:0006289">
    <property type="term" value="P:nucleotide-excision repair"/>
    <property type="evidence" value="ECO:0007669"/>
    <property type="project" value="TreeGrafter"/>
</dbReference>
<comment type="caution">
    <text evidence="4">The sequence shown here is derived from an EMBL/GenBank/DDBJ whole genome shotgun (WGS) entry which is preliminary data.</text>
</comment>
<dbReference type="InterPro" id="IPR012340">
    <property type="entry name" value="NA-bd_OB-fold"/>
</dbReference>
<name>A0A9P6ER13_9AGAR</name>
<dbReference type="Gene3D" id="2.40.50.140">
    <property type="entry name" value="Nucleic acid-binding proteins"/>
    <property type="match status" value="1"/>
</dbReference>
<dbReference type="GO" id="GO:0003684">
    <property type="term" value="F:damaged DNA binding"/>
    <property type="evidence" value="ECO:0007669"/>
    <property type="project" value="TreeGrafter"/>
</dbReference>
<organism evidence="4 5">
    <name type="scientific">Crepidotus variabilis</name>
    <dbReference type="NCBI Taxonomy" id="179855"/>
    <lineage>
        <taxon>Eukaryota</taxon>
        <taxon>Fungi</taxon>
        <taxon>Dikarya</taxon>
        <taxon>Basidiomycota</taxon>
        <taxon>Agaricomycotina</taxon>
        <taxon>Agaricomycetes</taxon>
        <taxon>Agaricomycetidae</taxon>
        <taxon>Agaricales</taxon>
        <taxon>Agaricineae</taxon>
        <taxon>Crepidotaceae</taxon>
        <taxon>Crepidotus</taxon>
    </lineage>
</organism>
<dbReference type="CDD" id="cd04479">
    <property type="entry name" value="RPA3"/>
    <property type="match status" value="1"/>
</dbReference>